<protein>
    <submittedName>
        <fullName evidence="1">Uncharacterized protein</fullName>
    </submittedName>
</protein>
<evidence type="ECO:0000313" key="1">
    <source>
        <dbReference type="EMBL" id="KAJ5215248.1"/>
    </source>
</evidence>
<accession>A0A9W9N8J5</accession>
<dbReference type="OrthoDB" id="4494341at2759"/>
<organism evidence="1 2">
    <name type="scientific">Penicillium cinerascens</name>
    <dbReference type="NCBI Taxonomy" id="70096"/>
    <lineage>
        <taxon>Eukaryota</taxon>
        <taxon>Fungi</taxon>
        <taxon>Dikarya</taxon>
        <taxon>Ascomycota</taxon>
        <taxon>Pezizomycotina</taxon>
        <taxon>Eurotiomycetes</taxon>
        <taxon>Eurotiomycetidae</taxon>
        <taxon>Eurotiales</taxon>
        <taxon>Aspergillaceae</taxon>
        <taxon>Penicillium</taxon>
    </lineage>
</organism>
<reference evidence="1" key="2">
    <citation type="journal article" date="2023" name="IMA Fungus">
        <title>Comparative genomic study of the Penicillium genus elucidates a diverse pangenome and 15 lateral gene transfer events.</title>
        <authorList>
            <person name="Petersen C."/>
            <person name="Sorensen T."/>
            <person name="Nielsen M.R."/>
            <person name="Sondergaard T.E."/>
            <person name="Sorensen J.L."/>
            <person name="Fitzpatrick D.A."/>
            <person name="Frisvad J.C."/>
            <person name="Nielsen K.L."/>
        </authorList>
    </citation>
    <scope>NUCLEOTIDE SEQUENCE</scope>
    <source>
        <strain evidence="1">IBT 15544</strain>
    </source>
</reference>
<sequence>MGLSVILLANDDFANQMYAYSCYKLRYYLLTVNRGRSTAFQNKIVDILAIYVLNRYLDIITLCRSLEPMVAGLMLGGDNISLEALGEEKALMSCNQERWLIPNLVSLSRLAAS</sequence>
<name>A0A9W9N8J5_9EURO</name>
<dbReference type="EMBL" id="JAPQKR010000005">
    <property type="protein sequence ID" value="KAJ5215248.1"/>
    <property type="molecule type" value="Genomic_DNA"/>
</dbReference>
<keyword evidence="2" id="KW-1185">Reference proteome</keyword>
<gene>
    <name evidence="1" type="ORF">N7498_001655</name>
</gene>
<dbReference type="GeneID" id="83176018"/>
<dbReference type="RefSeq" id="XP_058311061.1">
    <property type="nucleotide sequence ID" value="XM_058448717.1"/>
</dbReference>
<comment type="caution">
    <text evidence="1">The sequence shown here is derived from an EMBL/GenBank/DDBJ whole genome shotgun (WGS) entry which is preliminary data.</text>
</comment>
<reference evidence="1" key="1">
    <citation type="submission" date="2022-12" db="EMBL/GenBank/DDBJ databases">
        <authorList>
            <person name="Petersen C."/>
        </authorList>
    </citation>
    <scope>NUCLEOTIDE SEQUENCE</scope>
    <source>
        <strain evidence="1">IBT 15544</strain>
    </source>
</reference>
<dbReference type="AlphaFoldDB" id="A0A9W9N8J5"/>
<evidence type="ECO:0000313" key="2">
    <source>
        <dbReference type="Proteomes" id="UP001150904"/>
    </source>
</evidence>
<dbReference type="Proteomes" id="UP001150904">
    <property type="component" value="Unassembled WGS sequence"/>
</dbReference>
<proteinExistence type="predicted"/>